<evidence type="ECO:0000313" key="2">
    <source>
        <dbReference type="Proteomes" id="UP001066276"/>
    </source>
</evidence>
<dbReference type="AlphaFoldDB" id="A0AAV7TBL7"/>
<organism evidence="1 2">
    <name type="scientific">Pleurodeles waltl</name>
    <name type="common">Iberian ribbed newt</name>
    <dbReference type="NCBI Taxonomy" id="8319"/>
    <lineage>
        <taxon>Eukaryota</taxon>
        <taxon>Metazoa</taxon>
        <taxon>Chordata</taxon>
        <taxon>Craniata</taxon>
        <taxon>Vertebrata</taxon>
        <taxon>Euteleostomi</taxon>
        <taxon>Amphibia</taxon>
        <taxon>Batrachia</taxon>
        <taxon>Caudata</taxon>
        <taxon>Salamandroidea</taxon>
        <taxon>Salamandridae</taxon>
        <taxon>Pleurodelinae</taxon>
        <taxon>Pleurodeles</taxon>
    </lineage>
</organism>
<proteinExistence type="predicted"/>
<comment type="caution">
    <text evidence="1">The sequence shown here is derived from an EMBL/GenBank/DDBJ whole genome shotgun (WGS) entry which is preliminary data.</text>
</comment>
<gene>
    <name evidence="1" type="ORF">NDU88_005439</name>
</gene>
<protein>
    <recommendedName>
        <fullName evidence="3">RNA-directed DNA polymerase from mobile element jockey</fullName>
    </recommendedName>
</protein>
<reference evidence="1" key="1">
    <citation type="journal article" date="2022" name="bioRxiv">
        <title>Sequencing and chromosome-scale assembly of the giantPleurodeles waltlgenome.</title>
        <authorList>
            <person name="Brown T."/>
            <person name="Elewa A."/>
            <person name="Iarovenko S."/>
            <person name="Subramanian E."/>
            <person name="Araus A.J."/>
            <person name="Petzold A."/>
            <person name="Susuki M."/>
            <person name="Suzuki K.-i.T."/>
            <person name="Hayashi T."/>
            <person name="Toyoda A."/>
            <person name="Oliveira C."/>
            <person name="Osipova E."/>
            <person name="Leigh N.D."/>
            <person name="Simon A."/>
            <person name="Yun M.H."/>
        </authorList>
    </citation>
    <scope>NUCLEOTIDE SEQUENCE</scope>
    <source>
        <strain evidence="1">20211129_DDA</strain>
        <tissue evidence="1">Liver</tissue>
    </source>
</reference>
<evidence type="ECO:0000313" key="1">
    <source>
        <dbReference type="EMBL" id="KAJ1173610.1"/>
    </source>
</evidence>
<evidence type="ECO:0008006" key="3">
    <source>
        <dbReference type="Google" id="ProtNLM"/>
    </source>
</evidence>
<dbReference type="Proteomes" id="UP001066276">
    <property type="component" value="Chromosome 4_1"/>
</dbReference>
<name>A0AAV7TBL7_PLEWA</name>
<sequence>MPMQSRVRAVNAVIRPTITYASPVWSGCKPEYQKPLQTLQNKALRIATGALCFARRADLHRDLGIEMLDDHLRKLNVKFYKGLDQKENPLIKKLADISENPFDRYPRPITALTM</sequence>
<keyword evidence="2" id="KW-1185">Reference proteome</keyword>
<dbReference type="EMBL" id="JANPWB010000007">
    <property type="protein sequence ID" value="KAJ1173610.1"/>
    <property type="molecule type" value="Genomic_DNA"/>
</dbReference>
<dbReference type="PROSITE" id="PS51257">
    <property type="entry name" value="PROKAR_LIPOPROTEIN"/>
    <property type="match status" value="1"/>
</dbReference>
<accession>A0AAV7TBL7</accession>